<feature type="non-terminal residue" evidence="1">
    <location>
        <position position="1"/>
    </location>
</feature>
<protein>
    <submittedName>
        <fullName evidence="1">Uncharacterized protein</fullName>
    </submittedName>
</protein>
<proteinExistence type="predicted"/>
<dbReference type="EMBL" id="JACEIK010001225">
    <property type="protein sequence ID" value="MCD7467396.1"/>
    <property type="molecule type" value="Genomic_DNA"/>
</dbReference>
<comment type="caution">
    <text evidence="1">The sequence shown here is derived from an EMBL/GenBank/DDBJ whole genome shotgun (WGS) entry which is preliminary data.</text>
</comment>
<reference evidence="1 2" key="1">
    <citation type="journal article" date="2021" name="BMC Genomics">
        <title>Datura genome reveals duplications of psychoactive alkaloid biosynthetic genes and high mutation rate following tissue culture.</title>
        <authorList>
            <person name="Rajewski A."/>
            <person name="Carter-House D."/>
            <person name="Stajich J."/>
            <person name="Litt A."/>
        </authorList>
    </citation>
    <scope>NUCLEOTIDE SEQUENCE [LARGE SCALE GENOMIC DNA]</scope>
    <source>
        <strain evidence="1">AR-01</strain>
    </source>
</reference>
<evidence type="ECO:0000313" key="1">
    <source>
        <dbReference type="EMBL" id="MCD7467396.1"/>
    </source>
</evidence>
<accession>A0ABS8T7L7</accession>
<dbReference type="Proteomes" id="UP000823775">
    <property type="component" value="Unassembled WGS sequence"/>
</dbReference>
<evidence type="ECO:0000313" key="2">
    <source>
        <dbReference type="Proteomes" id="UP000823775"/>
    </source>
</evidence>
<name>A0ABS8T7L7_DATST</name>
<gene>
    <name evidence="1" type="ORF">HAX54_004814</name>
</gene>
<organism evidence="1 2">
    <name type="scientific">Datura stramonium</name>
    <name type="common">Jimsonweed</name>
    <name type="synonym">Common thornapple</name>
    <dbReference type="NCBI Taxonomy" id="4076"/>
    <lineage>
        <taxon>Eukaryota</taxon>
        <taxon>Viridiplantae</taxon>
        <taxon>Streptophyta</taxon>
        <taxon>Embryophyta</taxon>
        <taxon>Tracheophyta</taxon>
        <taxon>Spermatophyta</taxon>
        <taxon>Magnoliopsida</taxon>
        <taxon>eudicotyledons</taxon>
        <taxon>Gunneridae</taxon>
        <taxon>Pentapetalae</taxon>
        <taxon>asterids</taxon>
        <taxon>lamiids</taxon>
        <taxon>Solanales</taxon>
        <taxon>Solanaceae</taxon>
        <taxon>Solanoideae</taxon>
        <taxon>Datureae</taxon>
        <taxon>Datura</taxon>
    </lineage>
</organism>
<keyword evidence="2" id="KW-1185">Reference proteome</keyword>
<sequence length="51" mass="5553">EKSNTVVERLTGLLVQWHAEITCLKAALPEALAAPIEEPSPMNALRQENVA</sequence>